<protein>
    <recommendedName>
        <fullName evidence="3">FAD dependent oxidoreductase domain-containing protein</fullName>
    </recommendedName>
</protein>
<comment type="caution">
    <text evidence="1">The sequence shown here is derived from an EMBL/GenBank/DDBJ whole genome shotgun (WGS) entry which is preliminary data.</text>
</comment>
<proteinExistence type="predicted"/>
<name>A0A835UME0_VANPL</name>
<dbReference type="OrthoDB" id="547145at2759"/>
<dbReference type="GO" id="GO:0005737">
    <property type="term" value="C:cytoplasm"/>
    <property type="evidence" value="ECO:0007669"/>
    <property type="project" value="TreeGrafter"/>
</dbReference>
<accession>A0A835UME0</accession>
<dbReference type="AlphaFoldDB" id="A0A835UME0"/>
<dbReference type="PANTHER" id="PTHR13847">
    <property type="entry name" value="SARCOSINE DEHYDROGENASE-RELATED"/>
    <property type="match status" value="1"/>
</dbReference>
<gene>
    <name evidence="1" type="ORF">HPP92_017937</name>
</gene>
<dbReference type="InterPro" id="IPR036188">
    <property type="entry name" value="FAD/NAD-bd_sf"/>
</dbReference>
<dbReference type="Gene3D" id="3.50.50.60">
    <property type="entry name" value="FAD/NAD(P)-binding domain"/>
    <property type="match status" value="1"/>
</dbReference>
<dbReference type="Proteomes" id="UP000639772">
    <property type="component" value="Chromosome 9"/>
</dbReference>
<sequence length="133" mass="14328">MGSTWEWGSDNCSSSVMPEEASRAMEELLPKASVVYPNIKKWGRVGARAGLRAMPPLTPLGSLPLLGCVTEMVAGGKDGSCRYWLVGGLGSRGLLYHGLLGKMVAQAVIYSDEVVLPSELTSWKKMAVWRKAS</sequence>
<organism evidence="1 2">
    <name type="scientific">Vanilla planifolia</name>
    <name type="common">Vanilla</name>
    <dbReference type="NCBI Taxonomy" id="51239"/>
    <lineage>
        <taxon>Eukaryota</taxon>
        <taxon>Viridiplantae</taxon>
        <taxon>Streptophyta</taxon>
        <taxon>Embryophyta</taxon>
        <taxon>Tracheophyta</taxon>
        <taxon>Spermatophyta</taxon>
        <taxon>Magnoliopsida</taxon>
        <taxon>Liliopsida</taxon>
        <taxon>Asparagales</taxon>
        <taxon>Orchidaceae</taxon>
        <taxon>Vanilloideae</taxon>
        <taxon>Vanilleae</taxon>
        <taxon>Vanilla</taxon>
    </lineage>
</organism>
<dbReference type="PANTHER" id="PTHR13847:SF261">
    <property type="entry name" value="FAD-DEPENDENT OXIDOREDUCTASE FAMILY PROTEIN"/>
    <property type="match status" value="1"/>
</dbReference>
<dbReference type="Gene3D" id="3.30.9.10">
    <property type="entry name" value="D-Amino Acid Oxidase, subunit A, domain 2"/>
    <property type="match status" value="1"/>
</dbReference>
<dbReference type="EMBL" id="JADCNM010000009">
    <property type="protein sequence ID" value="KAG0468609.1"/>
    <property type="molecule type" value="Genomic_DNA"/>
</dbReference>
<evidence type="ECO:0000313" key="1">
    <source>
        <dbReference type="EMBL" id="KAG0468609.1"/>
    </source>
</evidence>
<reference evidence="1 2" key="1">
    <citation type="journal article" date="2020" name="Nat. Food">
        <title>A phased Vanilla planifolia genome enables genetic improvement of flavour and production.</title>
        <authorList>
            <person name="Hasing T."/>
            <person name="Tang H."/>
            <person name="Brym M."/>
            <person name="Khazi F."/>
            <person name="Huang T."/>
            <person name="Chambers A.H."/>
        </authorList>
    </citation>
    <scope>NUCLEOTIDE SEQUENCE [LARGE SCALE GENOMIC DNA]</scope>
    <source>
        <tissue evidence="1">Leaf</tissue>
    </source>
</reference>
<evidence type="ECO:0000313" key="2">
    <source>
        <dbReference type="Proteomes" id="UP000639772"/>
    </source>
</evidence>
<evidence type="ECO:0008006" key="3">
    <source>
        <dbReference type="Google" id="ProtNLM"/>
    </source>
</evidence>